<name>A0ABQ2I0Y3_9MICO</name>
<sequence>MAVRDGLAGVSRVIGVVRLRGTTPRTITATVTARTETWAVEHTFLANDEQTALLQRQLERLPCVVEVRILTTSRP</sequence>
<reference evidence="2" key="1">
    <citation type="journal article" date="2019" name="Int. J. Syst. Evol. Microbiol.">
        <title>The Global Catalogue of Microorganisms (GCM) 10K type strain sequencing project: providing services to taxonomists for standard genome sequencing and annotation.</title>
        <authorList>
            <consortium name="The Broad Institute Genomics Platform"/>
            <consortium name="The Broad Institute Genome Sequencing Center for Infectious Disease"/>
            <person name="Wu L."/>
            <person name="Ma J."/>
        </authorList>
    </citation>
    <scope>NUCLEOTIDE SEQUENCE [LARGE SCALE GENOMIC DNA]</scope>
    <source>
        <strain evidence="2">JCM 1365</strain>
    </source>
</reference>
<evidence type="ECO:0000313" key="1">
    <source>
        <dbReference type="EMBL" id="GGM94534.1"/>
    </source>
</evidence>
<gene>
    <name evidence="1" type="ORF">GCM10009721_21070</name>
</gene>
<accession>A0ABQ2I0Y3</accession>
<dbReference type="EMBL" id="BMNZ01000003">
    <property type="protein sequence ID" value="GGM94534.1"/>
    <property type="molecule type" value="Genomic_DNA"/>
</dbReference>
<proteinExistence type="predicted"/>
<comment type="caution">
    <text evidence="1">The sequence shown here is derived from an EMBL/GenBank/DDBJ whole genome shotgun (WGS) entry which is preliminary data.</text>
</comment>
<keyword evidence="2" id="KW-1185">Reference proteome</keyword>
<dbReference type="Proteomes" id="UP000623461">
    <property type="component" value="Unassembled WGS sequence"/>
</dbReference>
<protein>
    <submittedName>
        <fullName evidence="1">Uncharacterized protein</fullName>
    </submittedName>
</protein>
<evidence type="ECO:0000313" key="2">
    <source>
        <dbReference type="Proteomes" id="UP000623461"/>
    </source>
</evidence>
<dbReference type="RefSeq" id="WP_030193585.1">
    <property type="nucleotide sequence ID" value="NZ_BMNZ01000003.1"/>
</dbReference>
<dbReference type="Pfam" id="PF13710">
    <property type="entry name" value="ACT_5"/>
    <property type="match status" value="1"/>
</dbReference>
<organism evidence="1 2">
    <name type="scientific">Terrabacter tumescens</name>
    <dbReference type="NCBI Taxonomy" id="60443"/>
    <lineage>
        <taxon>Bacteria</taxon>
        <taxon>Bacillati</taxon>
        <taxon>Actinomycetota</taxon>
        <taxon>Actinomycetes</taxon>
        <taxon>Micrococcales</taxon>
        <taxon>Intrasporangiaceae</taxon>
        <taxon>Terrabacter</taxon>
    </lineage>
</organism>